<dbReference type="OrthoDB" id="1885109at2759"/>
<evidence type="ECO:0000313" key="4">
    <source>
        <dbReference type="EMBL" id="PSS36651.1"/>
    </source>
</evidence>
<feature type="compositionally biased region" description="Pro residues" evidence="2">
    <location>
        <begin position="1"/>
        <end position="10"/>
    </location>
</feature>
<dbReference type="InterPro" id="IPR007592">
    <property type="entry name" value="GEBP"/>
</dbReference>
<dbReference type="GO" id="GO:0006355">
    <property type="term" value="P:regulation of DNA-templated transcription"/>
    <property type="evidence" value="ECO:0007669"/>
    <property type="project" value="InterPro"/>
</dbReference>
<feature type="region of interest" description="Disordered" evidence="2">
    <location>
        <begin position="200"/>
        <end position="221"/>
    </location>
</feature>
<dbReference type="PANTHER" id="PTHR31662">
    <property type="entry name" value="BNAANNG10740D PROTEIN-RELATED"/>
    <property type="match status" value="1"/>
</dbReference>
<dbReference type="InParanoid" id="A0A2R6S2Z4"/>
<feature type="region of interest" description="Disordered" evidence="2">
    <location>
        <begin position="1"/>
        <end position="56"/>
    </location>
</feature>
<proteinExistence type="inferred from homology"/>
<feature type="domain" description="Glabrous enhancer-binding protein-like DBD" evidence="3">
    <location>
        <begin position="58"/>
        <end position="151"/>
    </location>
</feature>
<dbReference type="InterPro" id="IPR053932">
    <property type="entry name" value="GeBP-like_DBD"/>
</dbReference>
<dbReference type="Proteomes" id="UP000241394">
    <property type="component" value="Chromosome LG1"/>
</dbReference>
<dbReference type="Pfam" id="PF04504">
    <property type="entry name" value="GeBP-like_DBD"/>
    <property type="match status" value="1"/>
</dbReference>
<reference evidence="4 5" key="1">
    <citation type="submission" date="2017-07" db="EMBL/GenBank/DDBJ databases">
        <title>An improved, manually edited Actinidia chinensis var. chinensis (kiwifruit) genome highlights the challenges associated with draft genomes and gene prediction in plants.</title>
        <authorList>
            <person name="Pilkington S."/>
            <person name="Crowhurst R."/>
            <person name="Hilario E."/>
            <person name="Nardozza S."/>
            <person name="Fraser L."/>
            <person name="Peng Y."/>
            <person name="Gunaseelan K."/>
            <person name="Simpson R."/>
            <person name="Tahir J."/>
            <person name="Deroles S."/>
            <person name="Templeton K."/>
            <person name="Luo Z."/>
            <person name="Davy M."/>
            <person name="Cheng C."/>
            <person name="Mcneilage M."/>
            <person name="Scaglione D."/>
            <person name="Liu Y."/>
            <person name="Zhang Q."/>
            <person name="Datson P."/>
            <person name="De Silva N."/>
            <person name="Gardiner S."/>
            <person name="Bassett H."/>
            <person name="Chagne D."/>
            <person name="Mccallum J."/>
            <person name="Dzierzon H."/>
            <person name="Deng C."/>
            <person name="Wang Y.-Y."/>
            <person name="Barron N."/>
            <person name="Manako K."/>
            <person name="Bowen J."/>
            <person name="Foster T."/>
            <person name="Erridge Z."/>
            <person name="Tiffin H."/>
            <person name="Waite C."/>
            <person name="Davies K."/>
            <person name="Grierson E."/>
            <person name="Laing W."/>
            <person name="Kirk R."/>
            <person name="Chen X."/>
            <person name="Wood M."/>
            <person name="Montefiori M."/>
            <person name="Brummell D."/>
            <person name="Schwinn K."/>
            <person name="Catanach A."/>
            <person name="Fullerton C."/>
            <person name="Li D."/>
            <person name="Meiyalaghan S."/>
            <person name="Nieuwenhuizen N."/>
            <person name="Read N."/>
            <person name="Prakash R."/>
            <person name="Hunter D."/>
            <person name="Zhang H."/>
            <person name="Mckenzie M."/>
            <person name="Knabel M."/>
            <person name="Harris A."/>
            <person name="Allan A."/>
            <person name="Chen A."/>
            <person name="Janssen B."/>
            <person name="Plunkett B."/>
            <person name="Dwamena C."/>
            <person name="Voogd C."/>
            <person name="Leif D."/>
            <person name="Lafferty D."/>
            <person name="Souleyre E."/>
            <person name="Varkonyi-Gasic E."/>
            <person name="Gambi F."/>
            <person name="Hanley J."/>
            <person name="Yao J.-L."/>
            <person name="Cheung J."/>
            <person name="David K."/>
            <person name="Warren B."/>
            <person name="Marsh K."/>
            <person name="Snowden K."/>
            <person name="Lin-Wang K."/>
            <person name="Brian L."/>
            <person name="Martinez-Sanchez M."/>
            <person name="Wang M."/>
            <person name="Ileperuma N."/>
            <person name="Macnee N."/>
            <person name="Campin R."/>
            <person name="Mcatee P."/>
            <person name="Drummond R."/>
            <person name="Espley R."/>
            <person name="Ireland H."/>
            <person name="Wu R."/>
            <person name="Atkinson R."/>
            <person name="Karunairetnam S."/>
            <person name="Bulley S."/>
            <person name="Chunkath S."/>
            <person name="Hanley Z."/>
            <person name="Storey R."/>
            <person name="Thrimawithana A."/>
            <person name="Thomson S."/>
            <person name="David C."/>
            <person name="Testolin R."/>
        </authorList>
    </citation>
    <scope>NUCLEOTIDE SEQUENCE [LARGE SCALE GENOMIC DNA]</scope>
    <source>
        <strain evidence="5">cv. Red5</strain>
        <tissue evidence="4">Young leaf</tissue>
    </source>
</reference>
<organism evidence="4 5">
    <name type="scientific">Actinidia chinensis var. chinensis</name>
    <name type="common">Chinese soft-hair kiwi</name>
    <dbReference type="NCBI Taxonomy" id="1590841"/>
    <lineage>
        <taxon>Eukaryota</taxon>
        <taxon>Viridiplantae</taxon>
        <taxon>Streptophyta</taxon>
        <taxon>Embryophyta</taxon>
        <taxon>Tracheophyta</taxon>
        <taxon>Spermatophyta</taxon>
        <taxon>Magnoliopsida</taxon>
        <taxon>eudicotyledons</taxon>
        <taxon>Gunneridae</taxon>
        <taxon>Pentapetalae</taxon>
        <taxon>asterids</taxon>
        <taxon>Ericales</taxon>
        <taxon>Actinidiaceae</taxon>
        <taxon>Actinidia</taxon>
    </lineage>
</organism>
<dbReference type="Gramene" id="PSS36651">
    <property type="protein sequence ID" value="PSS36651"/>
    <property type="gene ID" value="CEY00_Acc01170"/>
</dbReference>
<accession>A0A2R6S2Z4</accession>
<dbReference type="EMBL" id="NKQK01000001">
    <property type="protein sequence ID" value="PSS36651.1"/>
    <property type="molecule type" value="Genomic_DNA"/>
</dbReference>
<evidence type="ECO:0000259" key="3">
    <source>
        <dbReference type="Pfam" id="PF04504"/>
    </source>
</evidence>
<evidence type="ECO:0000256" key="1">
    <source>
        <dbReference type="ARBA" id="ARBA00010820"/>
    </source>
</evidence>
<dbReference type="OMA" id="MFYLEQE"/>
<dbReference type="PANTHER" id="PTHR31662:SF8">
    <property type="entry name" value="EXPRESSED PROTEIN"/>
    <property type="match status" value="1"/>
</dbReference>
<evidence type="ECO:0000256" key="2">
    <source>
        <dbReference type="SAM" id="MobiDB-lite"/>
    </source>
</evidence>
<dbReference type="AlphaFoldDB" id="A0A2R6S2Z4"/>
<evidence type="ECO:0000313" key="5">
    <source>
        <dbReference type="Proteomes" id="UP000241394"/>
    </source>
</evidence>
<comment type="caution">
    <text evidence="4">The sequence shown here is derived from an EMBL/GenBank/DDBJ whole genome shotgun (WGS) entry which is preliminary data.</text>
</comment>
<name>A0A2R6S2Z4_ACTCC</name>
<dbReference type="GO" id="GO:0005634">
    <property type="term" value="C:nucleus"/>
    <property type="evidence" value="ECO:0007669"/>
    <property type="project" value="TreeGrafter"/>
</dbReference>
<gene>
    <name evidence="4" type="ORF">CEY00_Acc01170</name>
</gene>
<reference evidence="5" key="2">
    <citation type="journal article" date="2018" name="BMC Genomics">
        <title>A manually annotated Actinidia chinensis var. chinensis (kiwifruit) genome highlights the challenges associated with draft genomes and gene prediction in plants.</title>
        <authorList>
            <person name="Pilkington S.M."/>
            <person name="Crowhurst R."/>
            <person name="Hilario E."/>
            <person name="Nardozza S."/>
            <person name="Fraser L."/>
            <person name="Peng Y."/>
            <person name="Gunaseelan K."/>
            <person name="Simpson R."/>
            <person name="Tahir J."/>
            <person name="Deroles S.C."/>
            <person name="Templeton K."/>
            <person name="Luo Z."/>
            <person name="Davy M."/>
            <person name="Cheng C."/>
            <person name="McNeilage M."/>
            <person name="Scaglione D."/>
            <person name="Liu Y."/>
            <person name="Zhang Q."/>
            <person name="Datson P."/>
            <person name="De Silva N."/>
            <person name="Gardiner S.E."/>
            <person name="Bassett H."/>
            <person name="Chagne D."/>
            <person name="McCallum J."/>
            <person name="Dzierzon H."/>
            <person name="Deng C."/>
            <person name="Wang Y.Y."/>
            <person name="Barron L."/>
            <person name="Manako K."/>
            <person name="Bowen J."/>
            <person name="Foster T.M."/>
            <person name="Erridge Z.A."/>
            <person name="Tiffin H."/>
            <person name="Waite C.N."/>
            <person name="Davies K.M."/>
            <person name="Grierson E.P."/>
            <person name="Laing W.A."/>
            <person name="Kirk R."/>
            <person name="Chen X."/>
            <person name="Wood M."/>
            <person name="Montefiori M."/>
            <person name="Brummell D.A."/>
            <person name="Schwinn K.E."/>
            <person name="Catanach A."/>
            <person name="Fullerton C."/>
            <person name="Li D."/>
            <person name="Meiyalaghan S."/>
            <person name="Nieuwenhuizen N."/>
            <person name="Read N."/>
            <person name="Prakash R."/>
            <person name="Hunter D."/>
            <person name="Zhang H."/>
            <person name="McKenzie M."/>
            <person name="Knabel M."/>
            <person name="Harris A."/>
            <person name="Allan A.C."/>
            <person name="Gleave A."/>
            <person name="Chen A."/>
            <person name="Janssen B.J."/>
            <person name="Plunkett B."/>
            <person name="Ampomah-Dwamena C."/>
            <person name="Voogd C."/>
            <person name="Leif D."/>
            <person name="Lafferty D."/>
            <person name="Souleyre E.J.F."/>
            <person name="Varkonyi-Gasic E."/>
            <person name="Gambi F."/>
            <person name="Hanley J."/>
            <person name="Yao J.L."/>
            <person name="Cheung J."/>
            <person name="David K.M."/>
            <person name="Warren B."/>
            <person name="Marsh K."/>
            <person name="Snowden K.C."/>
            <person name="Lin-Wang K."/>
            <person name="Brian L."/>
            <person name="Martinez-Sanchez M."/>
            <person name="Wang M."/>
            <person name="Ileperuma N."/>
            <person name="Macnee N."/>
            <person name="Campin R."/>
            <person name="McAtee P."/>
            <person name="Drummond R.S.M."/>
            <person name="Espley R.V."/>
            <person name="Ireland H.S."/>
            <person name="Wu R."/>
            <person name="Atkinson R.G."/>
            <person name="Karunairetnam S."/>
            <person name="Bulley S."/>
            <person name="Chunkath S."/>
            <person name="Hanley Z."/>
            <person name="Storey R."/>
            <person name="Thrimawithana A.H."/>
            <person name="Thomson S."/>
            <person name="David C."/>
            <person name="Testolin R."/>
            <person name="Huang H."/>
            <person name="Hellens R.P."/>
            <person name="Schaffer R.J."/>
        </authorList>
    </citation>
    <scope>NUCLEOTIDE SEQUENCE [LARGE SCALE GENOMIC DNA]</scope>
    <source>
        <strain evidence="5">cv. Red5</strain>
    </source>
</reference>
<comment type="similarity">
    <text evidence="1">Belongs to the GeBP family.</text>
</comment>
<protein>
    <submittedName>
        <fullName evidence="4">Transcription factor</fullName>
    </submittedName>
</protein>
<dbReference type="STRING" id="1590841.A0A2R6S2Z4"/>
<sequence length="331" mass="36551">MDSTPNPPLTPHSSKPSASKLPIKRKNPNPSFPPILADDGGGGDEEDTVDRGQPPFKFHRIWTEPDEIRFLRGLLDCTYDGLVFPRDLGVFYDRFSGAMSQPYTKSQLSEKLRRLRKKFRVVSSRIARGLDKVLLSPHDLALFELSEQLWHPNFSDSSPFGGGSKPKKSNLVGVKVSFSPTLPSSNQLVTNELDDQIVLNNLGDDQNDDNNDDDHAVGGFDGDGVVKMREVNIGFDSGIAKQECSGSGSGVVETSSTQVVGKTVMDVFDQCLKEVRMGLVSEGRQGSAQAGSSKEVKADDFEARWREQRIAELDVLAHRLRLVIEHSLQRQ</sequence>
<keyword evidence="5" id="KW-1185">Reference proteome</keyword>